<dbReference type="SMART" id="SM00173">
    <property type="entry name" value="RAS"/>
    <property type="match status" value="1"/>
</dbReference>
<dbReference type="PROSITE" id="PS51420">
    <property type="entry name" value="RHO"/>
    <property type="match status" value="1"/>
</dbReference>
<dbReference type="GO" id="GO:0003924">
    <property type="term" value="F:GTPase activity"/>
    <property type="evidence" value="ECO:0007669"/>
    <property type="project" value="InterPro"/>
</dbReference>
<dbReference type="InterPro" id="IPR001806">
    <property type="entry name" value="Small_GTPase"/>
</dbReference>
<sequence>MSTASRSPPASASSAAAAAAARKFKLVLLGESGVGKSSVVQRLMKNAFSESISSTVGASFFRYTCNVDGDAAAVHFDIWDTAGQERFKSLASMYYRGAAAALVVFDLVAADTYVKAQLWARELQTNAPETLVVLVGNKKDLDGQRQVTAAEAQQCAAEMGAMYCETSARSGDGVQEVFHAVAAKLVETRSTVNVRAGGVVGHAESAAPRRDGDCC</sequence>
<dbReference type="GO" id="GO:0005525">
    <property type="term" value="F:GTP binding"/>
    <property type="evidence" value="ECO:0007669"/>
    <property type="project" value="UniProtKB-KW"/>
</dbReference>
<dbReference type="Gene3D" id="3.40.50.300">
    <property type="entry name" value="P-loop containing nucleotide triphosphate hydrolases"/>
    <property type="match status" value="1"/>
</dbReference>
<evidence type="ECO:0000313" key="4">
    <source>
        <dbReference type="Proteomes" id="UP001430356"/>
    </source>
</evidence>
<dbReference type="InterPro" id="IPR027417">
    <property type="entry name" value="P-loop_NTPase"/>
</dbReference>
<dbReference type="EMBL" id="JAECZO010000121">
    <property type="protein sequence ID" value="KAK7197832.1"/>
    <property type="molecule type" value="Genomic_DNA"/>
</dbReference>
<dbReference type="Pfam" id="PF00071">
    <property type="entry name" value="Ras"/>
    <property type="match status" value="1"/>
</dbReference>
<dbReference type="SMART" id="SM00176">
    <property type="entry name" value="RAN"/>
    <property type="match status" value="1"/>
</dbReference>
<evidence type="ECO:0000256" key="1">
    <source>
        <dbReference type="ARBA" id="ARBA00022741"/>
    </source>
</evidence>
<protein>
    <submittedName>
        <fullName evidence="3">Ras-related protein RAB5B</fullName>
    </submittedName>
</protein>
<dbReference type="PANTHER" id="PTHR47977">
    <property type="entry name" value="RAS-RELATED PROTEIN RAB"/>
    <property type="match status" value="1"/>
</dbReference>
<evidence type="ECO:0000256" key="2">
    <source>
        <dbReference type="ARBA" id="ARBA00023134"/>
    </source>
</evidence>
<dbReference type="PROSITE" id="PS51419">
    <property type="entry name" value="RAB"/>
    <property type="match status" value="1"/>
</dbReference>
<dbReference type="SMART" id="SM00174">
    <property type="entry name" value="RHO"/>
    <property type="match status" value="1"/>
</dbReference>
<comment type="caution">
    <text evidence="3">The sequence shown here is derived from an EMBL/GenBank/DDBJ whole genome shotgun (WGS) entry which is preliminary data.</text>
</comment>
<accession>A0AAW0EXN4</accession>
<dbReference type="FunFam" id="3.40.50.300:FF:000823">
    <property type="entry name" value="Small GTPase RAB, putative"/>
    <property type="match status" value="1"/>
</dbReference>
<dbReference type="Proteomes" id="UP001430356">
    <property type="component" value="Unassembled WGS sequence"/>
</dbReference>
<gene>
    <name evidence="3" type="ORF">NESM_000736500</name>
</gene>
<name>A0AAW0EXN4_9TRYP</name>
<keyword evidence="4" id="KW-1185">Reference proteome</keyword>
<reference evidence="3 4" key="1">
    <citation type="journal article" date="2021" name="MBio">
        <title>A New Model Trypanosomatid, Novymonas esmeraldas: Genomic Perception of Its 'Candidatus Pandoraea novymonadis' Endosymbiont.</title>
        <authorList>
            <person name="Zakharova A."/>
            <person name="Saura A."/>
            <person name="Butenko A."/>
            <person name="Podesvova L."/>
            <person name="Warmusova S."/>
            <person name="Kostygov A.Y."/>
            <person name="Nenarokova A."/>
            <person name="Lukes J."/>
            <person name="Opperdoes F.R."/>
            <person name="Yurchenko V."/>
        </authorList>
    </citation>
    <scope>NUCLEOTIDE SEQUENCE [LARGE SCALE GENOMIC DNA]</scope>
    <source>
        <strain evidence="3 4">E262AT.01</strain>
    </source>
</reference>
<dbReference type="NCBIfam" id="TIGR00231">
    <property type="entry name" value="small_GTP"/>
    <property type="match status" value="1"/>
</dbReference>
<dbReference type="AlphaFoldDB" id="A0AAW0EXN4"/>
<dbReference type="InterPro" id="IPR005225">
    <property type="entry name" value="Small_GTP-bd"/>
</dbReference>
<dbReference type="InterPro" id="IPR050227">
    <property type="entry name" value="Rab"/>
</dbReference>
<keyword evidence="1" id="KW-0547">Nucleotide-binding</keyword>
<dbReference type="SMART" id="SM00175">
    <property type="entry name" value="RAB"/>
    <property type="match status" value="1"/>
</dbReference>
<dbReference type="PRINTS" id="PR00449">
    <property type="entry name" value="RASTRNSFRMNG"/>
</dbReference>
<evidence type="ECO:0000313" key="3">
    <source>
        <dbReference type="EMBL" id="KAK7197832.1"/>
    </source>
</evidence>
<keyword evidence="2" id="KW-0342">GTP-binding</keyword>
<dbReference type="SUPFAM" id="SSF52540">
    <property type="entry name" value="P-loop containing nucleoside triphosphate hydrolases"/>
    <property type="match status" value="1"/>
</dbReference>
<organism evidence="3 4">
    <name type="scientific">Novymonas esmeraldas</name>
    <dbReference type="NCBI Taxonomy" id="1808958"/>
    <lineage>
        <taxon>Eukaryota</taxon>
        <taxon>Discoba</taxon>
        <taxon>Euglenozoa</taxon>
        <taxon>Kinetoplastea</taxon>
        <taxon>Metakinetoplastina</taxon>
        <taxon>Trypanosomatida</taxon>
        <taxon>Trypanosomatidae</taxon>
        <taxon>Novymonas</taxon>
    </lineage>
</organism>
<dbReference type="PROSITE" id="PS51421">
    <property type="entry name" value="RAS"/>
    <property type="match status" value="1"/>
</dbReference>
<proteinExistence type="predicted"/>